<dbReference type="InterPro" id="IPR008921">
    <property type="entry name" value="DNA_pol3_clamp-load_cplx_C"/>
</dbReference>
<dbReference type="PANTHER" id="PTHR11669">
    <property type="entry name" value="REPLICATION FACTOR C / DNA POLYMERASE III GAMMA-TAU SUBUNIT"/>
    <property type="match status" value="1"/>
</dbReference>
<keyword evidence="3 11" id="KW-0548">Nucleotidyltransferase</keyword>
<evidence type="ECO:0000256" key="11">
    <source>
        <dbReference type="RuleBase" id="RU364063"/>
    </source>
</evidence>
<comment type="caution">
    <text evidence="13">The sequence shown here is derived from an EMBL/GenBank/DDBJ whole genome shotgun (WGS) entry which is preliminary data.</text>
</comment>
<organism evidence="13 14">
    <name type="scientific">Metamycoplasma neophronis</name>
    <dbReference type="NCBI Taxonomy" id="872983"/>
    <lineage>
        <taxon>Bacteria</taxon>
        <taxon>Bacillati</taxon>
        <taxon>Mycoplasmatota</taxon>
        <taxon>Mycoplasmoidales</taxon>
        <taxon>Metamycoplasmataceae</taxon>
        <taxon>Metamycoplasma</taxon>
    </lineage>
</organism>
<evidence type="ECO:0000313" key="14">
    <source>
        <dbReference type="Proteomes" id="UP000316851"/>
    </source>
</evidence>
<dbReference type="CDD" id="cd00009">
    <property type="entry name" value="AAA"/>
    <property type="match status" value="1"/>
</dbReference>
<evidence type="ECO:0000259" key="12">
    <source>
        <dbReference type="SMART" id="SM00382"/>
    </source>
</evidence>
<evidence type="ECO:0000256" key="10">
    <source>
        <dbReference type="ARBA" id="ARBA00049244"/>
    </source>
</evidence>
<evidence type="ECO:0000256" key="8">
    <source>
        <dbReference type="ARBA" id="ARBA00022840"/>
    </source>
</evidence>
<protein>
    <recommendedName>
        <fullName evidence="11">DNA polymerase III subunit gamma/tau</fullName>
        <ecNumber evidence="11">2.7.7.7</ecNumber>
    </recommendedName>
</protein>
<keyword evidence="4 11" id="KW-0235">DNA replication</keyword>
<keyword evidence="9 11" id="KW-0239">DNA-directed DNA polymerase</keyword>
<dbReference type="Gene3D" id="1.20.272.10">
    <property type="match status" value="1"/>
</dbReference>
<proteinExistence type="inferred from homology"/>
<comment type="subunit">
    <text evidence="11">DNA polymerase III contains a core (composed of alpha, epsilon and theta chains) that associates with a tau subunit. This core dimerizes to form the POLIII' complex. PolIII' associates with the gamma complex (composed of gamma, delta, delta', psi and chi chains) and with the beta chain to form the complete DNA polymerase III complex.</text>
</comment>
<dbReference type="NCBIfam" id="NF004046">
    <property type="entry name" value="PRK05563.1"/>
    <property type="match status" value="1"/>
</dbReference>
<evidence type="ECO:0000256" key="6">
    <source>
        <dbReference type="ARBA" id="ARBA00022741"/>
    </source>
</evidence>
<evidence type="ECO:0000256" key="3">
    <source>
        <dbReference type="ARBA" id="ARBA00022695"/>
    </source>
</evidence>
<gene>
    <name evidence="11 13" type="primary">dnaX</name>
    <name evidence="13" type="ORF">FJR74_02810</name>
</gene>
<dbReference type="GO" id="GO:0003887">
    <property type="term" value="F:DNA-directed DNA polymerase activity"/>
    <property type="evidence" value="ECO:0007669"/>
    <property type="project" value="UniProtKB-EC"/>
</dbReference>
<keyword evidence="7" id="KW-0862">Zinc</keyword>
<dbReference type="Pfam" id="PF12169">
    <property type="entry name" value="DNA_pol3_gamma3"/>
    <property type="match status" value="1"/>
</dbReference>
<accession>A0ABY2YZZ7</accession>
<dbReference type="Gene3D" id="1.10.8.60">
    <property type="match status" value="1"/>
</dbReference>
<evidence type="ECO:0000256" key="1">
    <source>
        <dbReference type="ARBA" id="ARBA00006360"/>
    </source>
</evidence>
<comment type="function">
    <text evidence="11">DNA polymerase III is a complex, multichain enzyme responsible for most of the replicative synthesis in bacteria. This DNA polymerase also exhibits 3' to 5' exonuclease activity.</text>
</comment>
<sequence length="664" mass="75816">MILSKGGNVSLSDKYIALYRQYRPKRFDEVKGQDHIVTTLKNIILNNKISHAYLFCGPHGNGKTSTAKIFANTINCDHKTDKLIPCDECIQSIDRNLDIIEIDAASNTGVDDIRELREKIKHLPSHSKYKIYIIDEVHMLSKGAFNALLKTLEEPPAHVIFILATTDPQKIPLTILSRVQRFNFKKMENAILENELKDIFIKEHIKATDEAIKMIAQLGAGSFRDTLSIADQISIYAGDNEITVDMIEKLFGIANTQNALDLLQVIYEHKLPGVLKIKQTLIDNGADIERLLNQLIAILKDLIVFAKTGDDSLLDEITKDQVRKMTISEDAAYEYLKILSEGLKEVKFSDMPQQAFELLLIKLTSAKVGNENYKHVIEMPKAVESNTNDFVIHNEITEPKKNSNNTELNSIFNLSNIANTFTEKQEQAEKAVKIERVNVEDVLQKTQEFLLEETENVLDANERTDEIVTSNFEDDNDFVMSSDFEDDDNITVEEFKVGNDHVDLDTVINCLLVRQHAKVKTKGFENADFTNQDVLHYALINAKLPKESADLIAILGNMKIIFSSKDFIMMTSDYDDKVIQLNRYAYREDVIRAAKSIFGRYVHLIGLTKEDITNASQYWKQNIDEIRKRQVKPFDDLSTKYDNEQKQSVEWAKDVFGDRFTEKK</sequence>
<dbReference type="InterPro" id="IPR012763">
    <property type="entry name" value="DNA_pol_III_sug/sutau_N"/>
</dbReference>
<keyword evidence="5" id="KW-0479">Metal-binding</keyword>
<comment type="catalytic activity">
    <reaction evidence="10 11">
        <text>DNA(n) + a 2'-deoxyribonucleoside 5'-triphosphate = DNA(n+1) + diphosphate</text>
        <dbReference type="Rhea" id="RHEA:22508"/>
        <dbReference type="Rhea" id="RHEA-COMP:17339"/>
        <dbReference type="Rhea" id="RHEA-COMP:17340"/>
        <dbReference type="ChEBI" id="CHEBI:33019"/>
        <dbReference type="ChEBI" id="CHEBI:61560"/>
        <dbReference type="ChEBI" id="CHEBI:173112"/>
        <dbReference type="EC" id="2.7.7.7"/>
    </reaction>
</comment>
<dbReference type="Pfam" id="PF22608">
    <property type="entry name" value="DNAX_ATPase_lid"/>
    <property type="match status" value="1"/>
</dbReference>
<evidence type="ECO:0000256" key="5">
    <source>
        <dbReference type="ARBA" id="ARBA00022723"/>
    </source>
</evidence>
<dbReference type="PANTHER" id="PTHR11669:SF0">
    <property type="entry name" value="PROTEIN STICHEL-LIKE 2"/>
    <property type="match status" value="1"/>
</dbReference>
<dbReference type="NCBIfam" id="TIGR02397">
    <property type="entry name" value="dnaX_nterm"/>
    <property type="match status" value="1"/>
</dbReference>
<evidence type="ECO:0000256" key="9">
    <source>
        <dbReference type="ARBA" id="ARBA00022932"/>
    </source>
</evidence>
<evidence type="ECO:0000256" key="2">
    <source>
        <dbReference type="ARBA" id="ARBA00022679"/>
    </source>
</evidence>
<dbReference type="InterPro" id="IPR045085">
    <property type="entry name" value="HLD_clamp_pol_III_gamma_tau"/>
</dbReference>
<dbReference type="SUPFAM" id="SSF48019">
    <property type="entry name" value="post-AAA+ oligomerization domain-like"/>
    <property type="match status" value="1"/>
</dbReference>
<evidence type="ECO:0000256" key="4">
    <source>
        <dbReference type="ARBA" id="ARBA00022705"/>
    </source>
</evidence>
<comment type="similarity">
    <text evidence="1 11">Belongs to the DnaX/STICHEL family.</text>
</comment>
<keyword evidence="8 11" id="KW-0067">ATP-binding</keyword>
<keyword evidence="14" id="KW-1185">Reference proteome</keyword>
<name>A0ABY2YZZ7_9BACT</name>
<dbReference type="EC" id="2.7.7.7" evidence="11"/>
<keyword evidence="6 11" id="KW-0547">Nucleotide-binding</keyword>
<reference evidence="13" key="1">
    <citation type="submission" date="2019-06" db="EMBL/GenBank/DDBJ databases">
        <title>Mycoplasma neophronis type strain whole genome sequence.</title>
        <authorList>
            <person name="Spergser J."/>
        </authorList>
    </citation>
    <scope>NUCLEOTIDE SEQUENCE [LARGE SCALE GENOMIC DNA]</scope>
    <source>
        <strain evidence="13">DSM 24097</strain>
    </source>
</reference>
<feature type="domain" description="AAA+ ATPase" evidence="12">
    <location>
        <begin position="49"/>
        <end position="188"/>
    </location>
</feature>
<evidence type="ECO:0000313" key="13">
    <source>
        <dbReference type="EMBL" id="TPR53365.1"/>
    </source>
</evidence>
<dbReference type="Proteomes" id="UP000316851">
    <property type="component" value="Unassembled WGS sequence"/>
</dbReference>
<dbReference type="InterPro" id="IPR022754">
    <property type="entry name" value="DNA_pol_III_gamma-3"/>
</dbReference>
<dbReference type="SMART" id="SM00382">
    <property type="entry name" value="AAA"/>
    <property type="match status" value="1"/>
</dbReference>
<evidence type="ECO:0000256" key="7">
    <source>
        <dbReference type="ARBA" id="ARBA00022833"/>
    </source>
</evidence>
<dbReference type="Pfam" id="PF13177">
    <property type="entry name" value="DNA_pol3_delta2"/>
    <property type="match status" value="1"/>
</dbReference>
<keyword evidence="2 11" id="KW-0808">Transferase</keyword>
<dbReference type="SUPFAM" id="SSF52540">
    <property type="entry name" value="P-loop containing nucleoside triphosphate hydrolases"/>
    <property type="match status" value="1"/>
</dbReference>
<dbReference type="InterPro" id="IPR027417">
    <property type="entry name" value="P-loop_NTPase"/>
</dbReference>
<dbReference type="Gene3D" id="3.40.50.300">
    <property type="entry name" value="P-loop containing nucleotide triphosphate hydrolases"/>
    <property type="match status" value="1"/>
</dbReference>
<dbReference type="InterPro" id="IPR003593">
    <property type="entry name" value="AAA+_ATPase"/>
</dbReference>
<dbReference type="EMBL" id="VHHP01000008">
    <property type="protein sequence ID" value="TPR53365.1"/>
    <property type="molecule type" value="Genomic_DNA"/>
</dbReference>
<dbReference type="InterPro" id="IPR050238">
    <property type="entry name" value="DNA_Rep/Repair_Clamp_Loader"/>
</dbReference>